<sequence>MKSCRFTRNSLSSDSCVASDVQTEAPGGGGELWARQKHFLQETASNTELNLPSAGSVGTHMPTNFSITRPVVTTHKCHLFQYRGPI</sequence>
<name>A0A4Z2EGW5_9TELE</name>
<gene>
    <name evidence="1" type="ORF">EYF80_061887</name>
</gene>
<organism evidence="1 2">
    <name type="scientific">Liparis tanakae</name>
    <name type="common">Tanaka's snailfish</name>
    <dbReference type="NCBI Taxonomy" id="230148"/>
    <lineage>
        <taxon>Eukaryota</taxon>
        <taxon>Metazoa</taxon>
        <taxon>Chordata</taxon>
        <taxon>Craniata</taxon>
        <taxon>Vertebrata</taxon>
        <taxon>Euteleostomi</taxon>
        <taxon>Actinopterygii</taxon>
        <taxon>Neopterygii</taxon>
        <taxon>Teleostei</taxon>
        <taxon>Neoteleostei</taxon>
        <taxon>Acanthomorphata</taxon>
        <taxon>Eupercaria</taxon>
        <taxon>Perciformes</taxon>
        <taxon>Cottioidei</taxon>
        <taxon>Cottales</taxon>
        <taxon>Liparidae</taxon>
        <taxon>Liparis</taxon>
    </lineage>
</organism>
<accession>A0A4Z2EGW5</accession>
<keyword evidence="2" id="KW-1185">Reference proteome</keyword>
<dbReference type="EMBL" id="SRLO01007481">
    <property type="protein sequence ID" value="TNN27965.1"/>
    <property type="molecule type" value="Genomic_DNA"/>
</dbReference>
<evidence type="ECO:0000313" key="2">
    <source>
        <dbReference type="Proteomes" id="UP000314294"/>
    </source>
</evidence>
<proteinExistence type="predicted"/>
<comment type="caution">
    <text evidence="1">The sequence shown here is derived from an EMBL/GenBank/DDBJ whole genome shotgun (WGS) entry which is preliminary data.</text>
</comment>
<dbReference type="AlphaFoldDB" id="A0A4Z2EGW5"/>
<evidence type="ECO:0000313" key="1">
    <source>
        <dbReference type="EMBL" id="TNN27965.1"/>
    </source>
</evidence>
<protein>
    <submittedName>
        <fullName evidence="1">Uncharacterized protein</fullName>
    </submittedName>
</protein>
<dbReference type="Proteomes" id="UP000314294">
    <property type="component" value="Unassembled WGS sequence"/>
</dbReference>
<reference evidence="1 2" key="1">
    <citation type="submission" date="2019-03" db="EMBL/GenBank/DDBJ databases">
        <title>First draft genome of Liparis tanakae, snailfish: a comprehensive survey of snailfish specific genes.</title>
        <authorList>
            <person name="Kim W."/>
            <person name="Song I."/>
            <person name="Jeong J.-H."/>
            <person name="Kim D."/>
            <person name="Kim S."/>
            <person name="Ryu S."/>
            <person name="Song J.Y."/>
            <person name="Lee S.K."/>
        </authorList>
    </citation>
    <scope>NUCLEOTIDE SEQUENCE [LARGE SCALE GENOMIC DNA]</scope>
    <source>
        <tissue evidence="1">Muscle</tissue>
    </source>
</reference>